<dbReference type="InterPro" id="IPR039261">
    <property type="entry name" value="FNR_nucleotide-bd"/>
</dbReference>
<dbReference type="GO" id="GO:0010181">
    <property type="term" value="F:FMN binding"/>
    <property type="evidence" value="ECO:0007669"/>
    <property type="project" value="TreeGrafter"/>
</dbReference>
<evidence type="ECO:0000313" key="4">
    <source>
        <dbReference type="Proteomes" id="UP000748025"/>
    </source>
</evidence>
<evidence type="ECO:0000313" key="3">
    <source>
        <dbReference type="EMBL" id="KAG6012887.1"/>
    </source>
</evidence>
<name>A0A9P7NCC2_9HYPO</name>
<dbReference type="Gene3D" id="3.40.50.80">
    <property type="entry name" value="Nucleotide-binding domain of ferredoxin-NADP reductase (FNR) module"/>
    <property type="match status" value="1"/>
</dbReference>
<dbReference type="GO" id="GO:0003958">
    <property type="term" value="F:NADPH-hemoprotein reductase activity"/>
    <property type="evidence" value="ECO:0007669"/>
    <property type="project" value="UniProtKB-EC"/>
</dbReference>
<dbReference type="EC" id="1.6.2.4" evidence="2"/>
<dbReference type="GO" id="GO:0050660">
    <property type="term" value="F:flavin adenine dinucleotide binding"/>
    <property type="evidence" value="ECO:0007669"/>
    <property type="project" value="TreeGrafter"/>
</dbReference>
<keyword evidence="1" id="KW-0285">Flavoprotein</keyword>
<evidence type="ECO:0000256" key="2">
    <source>
        <dbReference type="ARBA" id="ARBA00023797"/>
    </source>
</evidence>
<comment type="caution">
    <text evidence="3">The sequence shown here is derived from an EMBL/GenBank/DDBJ whole genome shotgun (WGS) entry which is preliminary data.</text>
</comment>
<reference evidence="3" key="1">
    <citation type="journal article" date="2020" name="bioRxiv">
        <title>Whole genome comparisons of ergot fungi reveals the divergence and evolution of species within the genus Claviceps are the result of varying mechanisms driving genome evolution and host range expansion.</title>
        <authorList>
            <person name="Wyka S.A."/>
            <person name="Mondo S.J."/>
            <person name="Liu M."/>
            <person name="Dettman J."/>
            <person name="Nalam V."/>
            <person name="Broders K.D."/>
        </authorList>
    </citation>
    <scope>NUCLEOTIDE SEQUENCE</scope>
    <source>
        <strain evidence="3">CCC 602</strain>
    </source>
</reference>
<proteinExistence type="predicted"/>
<evidence type="ECO:0000256" key="1">
    <source>
        <dbReference type="ARBA" id="ARBA00022630"/>
    </source>
</evidence>
<keyword evidence="4" id="KW-1185">Reference proteome</keyword>
<dbReference type="PANTHER" id="PTHR19384">
    <property type="entry name" value="NITRIC OXIDE SYNTHASE-RELATED"/>
    <property type="match status" value="1"/>
</dbReference>
<dbReference type="Proteomes" id="UP000748025">
    <property type="component" value="Unassembled WGS sequence"/>
</dbReference>
<accession>A0A9P7NCC2</accession>
<dbReference type="AlphaFoldDB" id="A0A9P7NCC2"/>
<dbReference type="EMBL" id="SRPW01000685">
    <property type="protein sequence ID" value="KAG6012887.1"/>
    <property type="molecule type" value="Genomic_DNA"/>
</dbReference>
<protein>
    <recommendedName>
        <fullName evidence="2">NADPH--hemoprotein reductase</fullName>
        <ecNumber evidence="2">1.6.2.4</ecNumber>
    </recommendedName>
</protein>
<dbReference type="SUPFAM" id="SSF52343">
    <property type="entry name" value="Ferredoxin reductase-like, C-terminal NADP-linked domain"/>
    <property type="match status" value="1"/>
</dbReference>
<sequence length="110" mass="12597">MMKPFSRTSKKQEYKKILGDSLEIVTAFSREGPQKVYVQHRLKERSKEVGELLSQKAYFYVCGDAAHMAREVNTVLAQIIAESRGVPEAKGEEIVKNMRAANQYQEDVWC</sequence>
<organism evidence="3 4">
    <name type="scientific">Claviceps pusilla</name>
    <dbReference type="NCBI Taxonomy" id="123648"/>
    <lineage>
        <taxon>Eukaryota</taxon>
        <taxon>Fungi</taxon>
        <taxon>Dikarya</taxon>
        <taxon>Ascomycota</taxon>
        <taxon>Pezizomycotina</taxon>
        <taxon>Sordariomycetes</taxon>
        <taxon>Hypocreomycetidae</taxon>
        <taxon>Hypocreales</taxon>
        <taxon>Clavicipitaceae</taxon>
        <taxon>Claviceps</taxon>
    </lineage>
</organism>
<dbReference type="PANTHER" id="PTHR19384:SF17">
    <property type="entry name" value="NADPH--CYTOCHROME P450 REDUCTASE"/>
    <property type="match status" value="1"/>
</dbReference>
<dbReference type="OrthoDB" id="5144624at2759"/>
<gene>
    <name evidence="3" type="ORF">E4U43_007594</name>
</gene>
<dbReference type="GO" id="GO:0005829">
    <property type="term" value="C:cytosol"/>
    <property type="evidence" value="ECO:0007669"/>
    <property type="project" value="TreeGrafter"/>
</dbReference>